<dbReference type="CDD" id="cd06184">
    <property type="entry name" value="flavohem_like_fad_nad_binding"/>
    <property type="match status" value="1"/>
</dbReference>
<feature type="domain" description="FAD-binding FR-type" evidence="17">
    <location>
        <begin position="178"/>
        <end position="305"/>
    </location>
</feature>
<dbReference type="PANTHER" id="PTHR43396">
    <property type="entry name" value="FLAVOHEMOPROTEIN"/>
    <property type="match status" value="1"/>
</dbReference>
<organism evidence="18 19">
    <name type="scientific">Colletotrichum tanaceti</name>
    <dbReference type="NCBI Taxonomy" id="1306861"/>
    <lineage>
        <taxon>Eukaryota</taxon>
        <taxon>Fungi</taxon>
        <taxon>Dikarya</taxon>
        <taxon>Ascomycota</taxon>
        <taxon>Pezizomycotina</taxon>
        <taxon>Sordariomycetes</taxon>
        <taxon>Hypocreomycetidae</taxon>
        <taxon>Glomerellales</taxon>
        <taxon>Glomerellaceae</taxon>
        <taxon>Colletotrichum</taxon>
        <taxon>Colletotrichum destructivum species complex</taxon>
    </lineage>
</organism>
<dbReference type="InterPro" id="IPR017927">
    <property type="entry name" value="FAD-bd_FR_type"/>
</dbReference>
<dbReference type="GO" id="GO:0071949">
    <property type="term" value="F:FAD binding"/>
    <property type="evidence" value="ECO:0007669"/>
    <property type="project" value="TreeGrafter"/>
</dbReference>
<evidence type="ECO:0000256" key="6">
    <source>
        <dbReference type="ARBA" id="ARBA00022617"/>
    </source>
</evidence>
<keyword evidence="9" id="KW-0274">FAD</keyword>
<gene>
    <name evidence="18" type="primary">hmp</name>
    <name evidence="18" type="ORF">CTA1_7301</name>
</gene>
<dbReference type="InterPro" id="IPR000971">
    <property type="entry name" value="Globin"/>
</dbReference>
<evidence type="ECO:0000259" key="17">
    <source>
        <dbReference type="PROSITE" id="PS51384"/>
    </source>
</evidence>
<keyword evidence="12" id="KW-0408">Iron</keyword>
<dbReference type="SUPFAM" id="SSF63380">
    <property type="entry name" value="Riboflavin synthase domain-like"/>
    <property type="match status" value="1"/>
</dbReference>
<proteinExistence type="inferred from homology"/>
<feature type="domain" description="Globin" evidence="16">
    <location>
        <begin position="37"/>
        <end position="174"/>
    </location>
</feature>
<dbReference type="EC" id="1.14.12.17" evidence="4"/>
<comment type="caution">
    <text evidence="18">The sequence shown here is derived from an EMBL/GenBank/DDBJ whole genome shotgun (WGS) entry which is preliminary data.</text>
</comment>
<dbReference type="FunFam" id="1.10.490.10:FF:000003">
    <property type="entry name" value="Flavohemoprotein"/>
    <property type="match status" value="1"/>
</dbReference>
<dbReference type="GO" id="GO:0009636">
    <property type="term" value="P:response to toxic substance"/>
    <property type="evidence" value="ECO:0007669"/>
    <property type="project" value="UniProtKB-KW"/>
</dbReference>
<name>A0A4U6XFN3_9PEZI</name>
<evidence type="ECO:0000256" key="10">
    <source>
        <dbReference type="ARBA" id="ARBA00022857"/>
    </source>
</evidence>
<evidence type="ECO:0000256" key="11">
    <source>
        <dbReference type="ARBA" id="ARBA00023002"/>
    </source>
</evidence>
<dbReference type="PROSITE" id="PS51384">
    <property type="entry name" value="FAD_FR"/>
    <property type="match status" value="1"/>
</dbReference>
<keyword evidence="8" id="KW-0479">Metal-binding</keyword>
<evidence type="ECO:0000256" key="2">
    <source>
        <dbReference type="ARBA" id="ARBA00001974"/>
    </source>
</evidence>
<dbReference type="InterPro" id="IPR001433">
    <property type="entry name" value="OxRdtase_FAD/NAD-bd"/>
</dbReference>
<comment type="similarity">
    <text evidence="3">In the C-terminal section; belongs to the flavoprotein pyridine nucleotide cytochrome reductase family.</text>
</comment>
<dbReference type="GO" id="GO:0019825">
    <property type="term" value="F:oxygen binding"/>
    <property type="evidence" value="ECO:0007669"/>
    <property type="project" value="InterPro"/>
</dbReference>
<evidence type="ECO:0000256" key="4">
    <source>
        <dbReference type="ARBA" id="ARBA00012229"/>
    </source>
</evidence>
<evidence type="ECO:0000313" key="18">
    <source>
        <dbReference type="EMBL" id="TKW52777.1"/>
    </source>
</evidence>
<reference evidence="18 19" key="1">
    <citation type="journal article" date="2019" name="PLoS ONE">
        <title>Comparative genome analysis indicates high evolutionary potential of pathogenicity genes in Colletotrichum tanaceti.</title>
        <authorList>
            <person name="Lelwala R.V."/>
            <person name="Korhonen P.K."/>
            <person name="Young N.D."/>
            <person name="Scott J.B."/>
            <person name="Ades P.A."/>
            <person name="Gasser R.B."/>
            <person name="Taylor P.W.J."/>
        </authorList>
    </citation>
    <scope>NUCLEOTIDE SEQUENCE [LARGE SCALE GENOMIC DNA]</scope>
    <source>
        <strain evidence="18">BRIP57314</strain>
    </source>
</reference>
<evidence type="ECO:0000313" key="19">
    <source>
        <dbReference type="Proteomes" id="UP000310108"/>
    </source>
</evidence>
<dbReference type="Gene3D" id="3.40.50.80">
    <property type="entry name" value="Nucleotide-binding domain of ferredoxin-NADP reductase (FNR) module"/>
    <property type="match status" value="1"/>
</dbReference>
<dbReference type="PANTHER" id="PTHR43396:SF3">
    <property type="entry name" value="FLAVOHEMOPROTEIN"/>
    <property type="match status" value="1"/>
</dbReference>
<dbReference type="CDD" id="cd08922">
    <property type="entry name" value="FHb-globin"/>
    <property type="match status" value="1"/>
</dbReference>
<evidence type="ECO:0000256" key="1">
    <source>
        <dbReference type="ARBA" id="ARBA00001970"/>
    </source>
</evidence>
<dbReference type="Pfam" id="PF00042">
    <property type="entry name" value="Globin"/>
    <property type="match status" value="1"/>
</dbReference>
<dbReference type="GO" id="GO:0046872">
    <property type="term" value="F:metal ion binding"/>
    <property type="evidence" value="ECO:0007669"/>
    <property type="project" value="UniProtKB-KW"/>
</dbReference>
<keyword evidence="7" id="KW-0285">Flavoprotein</keyword>
<keyword evidence="19" id="KW-1185">Reference proteome</keyword>
<keyword evidence="10" id="KW-0521">NADP</keyword>
<comment type="cofactor">
    <cofactor evidence="1">
        <name>heme b</name>
        <dbReference type="ChEBI" id="CHEBI:60344"/>
    </cofactor>
</comment>
<dbReference type="Pfam" id="PF00175">
    <property type="entry name" value="NAD_binding_1"/>
    <property type="match status" value="1"/>
</dbReference>
<evidence type="ECO:0000256" key="13">
    <source>
        <dbReference type="ARBA" id="ARBA00023027"/>
    </source>
</evidence>
<dbReference type="FunFam" id="2.40.30.10:FF:000034">
    <property type="entry name" value="Flavohemoprotein"/>
    <property type="match status" value="1"/>
</dbReference>
<dbReference type="PROSITE" id="PS01033">
    <property type="entry name" value="GLOBIN"/>
    <property type="match status" value="1"/>
</dbReference>
<comment type="catalytic activity">
    <reaction evidence="14">
        <text>2 nitric oxide + NADH + 2 O2 = 2 nitrate + NAD(+) + H(+)</text>
        <dbReference type="Rhea" id="RHEA:19469"/>
        <dbReference type="ChEBI" id="CHEBI:15378"/>
        <dbReference type="ChEBI" id="CHEBI:15379"/>
        <dbReference type="ChEBI" id="CHEBI:16480"/>
        <dbReference type="ChEBI" id="CHEBI:17632"/>
        <dbReference type="ChEBI" id="CHEBI:57540"/>
        <dbReference type="ChEBI" id="CHEBI:57945"/>
        <dbReference type="EC" id="1.14.12.17"/>
    </reaction>
</comment>
<dbReference type="GO" id="GO:0008941">
    <property type="term" value="F:nitric oxide dioxygenase NAD(P)H activity"/>
    <property type="evidence" value="ECO:0007669"/>
    <property type="project" value="UniProtKB-EC"/>
</dbReference>
<dbReference type="AlphaFoldDB" id="A0A4U6XFN3"/>
<dbReference type="InterPro" id="IPR039261">
    <property type="entry name" value="FNR_nucleotide-bd"/>
</dbReference>
<evidence type="ECO:0000256" key="9">
    <source>
        <dbReference type="ARBA" id="ARBA00022827"/>
    </source>
</evidence>
<protein>
    <recommendedName>
        <fullName evidence="4">nitric oxide dioxygenase</fullName>
        <ecNumber evidence="4">1.14.12.17</ecNumber>
    </recommendedName>
</protein>
<dbReference type="Gene3D" id="2.40.30.10">
    <property type="entry name" value="Translation factors"/>
    <property type="match status" value="1"/>
</dbReference>
<keyword evidence="13" id="KW-0520">NAD</keyword>
<evidence type="ECO:0000256" key="12">
    <source>
        <dbReference type="ARBA" id="ARBA00023004"/>
    </source>
</evidence>
<evidence type="ECO:0000256" key="5">
    <source>
        <dbReference type="ARBA" id="ARBA00022575"/>
    </source>
</evidence>
<dbReference type="InterPro" id="IPR012292">
    <property type="entry name" value="Globin/Proto"/>
</dbReference>
<dbReference type="STRING" id="1306861.A0A4U6XFN3"/>
<dbReference type="InterPro" id="IPR017938">
    <property type="entry name" value="Riboflavin_synthase-like_b-brl"/>
</dbReference>
<comment type="catalytic activity">
    <reaction evidence="15">
        <text>2 nitric oxide + NADPH + 2 O2 = 2 nitrate + NADP(+) + H(+)</text>
        <dbReference type="Rhea" id="RHEA:19465"/>
        <dbReference type="ChEBI" id="CHEBI:15378"/>
        <dbReference type="ChEBI" id="CHEBI:15379"/>
        <dbReference type="ChEBI" id="CHEBI:16480"/>
        <dbReference type="ChEBI" id="CHEBI:17632"/>
        <dbReference type="ChEBI" id="CHEBI:57783"/>
        <dbReference type="ChEBI" id="CHEBI:58349"/>
        <dbReference type="EC" id="1.14.12.17"/>
    </reaction>
</comment>
<dbReference type="GO" id="GO:0046210">
    <property type="term" value="P:nitric oxide catabolic process"/>
    <property type="evidence" value="ECO:0007669"/>
    <property type="project" value="TreeGrafter"/>
</dbReference>
<sequence>MLAFPSKTSRLLPTLARSVHRIGRSCFFFTTSTARMGLTQDQINIVKSTAPVLRVHGDTIATLFYKDMIDAHPELKNVFSMRNMASGEQPRALARSVLAYATYIDDLPKLEAAVERIAQKHASLYIRPEQYDIVGTHLIKAIATVLGDALTPDMAAAWTAAYAQLANVFIGREAGPWTDWRKFRILRRIDESDSVTSFYLAPSDGNLPLPEYLPGQYISVRVPVPQLGGITQPRQYSLSDGPASTAGGYYRISVKREATVVDAHAPRDDVSKGLVPGLVSNLLHNDYRVGDEVEVSHPQGDFFLDTHTARAARADKADKADAAPPLVLLSAGVGATPLMAILNTVLGLESDTPDRPVKWVHAARNSRSLVFAKHVRGLTRERANLAAHIFLGEVRPGDEQGREFDYHAQHLDLTRLPREELGLDDAGTEYYVCGPRDWMLKVRLALEGMGVQRERVKLELFATGDVEQ</sequence>
<dbReference type="SUPFAM" id="SSF46458">
    <property type="entry name" value="Globin-like"/>
    <property type="match status" value="1"/>
</dbReference>
<keyword evidence="6" id="KW-0349">Heme</keyword>
<dbReference type="GO" id="GO:0020037">
    <property type="term" value="F:heme binding"/>
    <property type="evidence" value="ECO:0007669"/>
    <property type="project" value="InterPro"/>
</dbReference>
<dbReference type="InterPro" id="IPR009050">
    <property type="entry name" value="Globin-like_sf"/>
</dbReference>
<dbReference type="Gene3D" id="1.10.490.10">
    <property type="entry name" value="Globins"/>
    <property type="match status" value="1"/>
</dbReference>
<dbReference type="Proteomes" id="UP000310108">
    <property type="component" value="Unassembled WGS sequence"/>
</dbReference>
<evidence type="ECO:0000256" key="15">
    <source>
        <dbReference type="ARBA" id="ARBA00049433"/>
    </source>
</evidence>
<evidence type="ECO:0000259" key="16">
    <source>
        <dbReference type="PROSITE" id="PS01033"/>
    </source>
</evidence>
<keyword evidence="5" id="KW-0216">Detoxification</keyword>
<keyword evidence="11" id="KW-0560">Oxidoreductase</keyword>
<evidence type="ECO:0000256" key="3">
    <source>
        <dbReference type="ARBA" id="ARBA00006401"/>
    </source>
</evidence>
<dbReference type="EMBL" id="PJEX01000222">
    <property type="protein sequence ID" value="TKW52777.1"/>
    <property type="molecule type" value="Genomic_DNA"/>
</dbReference>
<accession>A0A4U6XFN3</accession>
<evidence type="ECO:0000256" key="7">
    <source>
        <dbReference type="ARBA" id="ARBA00022630"/>
    </source>
</evidence>
<evidence type="ECO:0000256" key="8">
    <source>
        <dbReference type="ARBA" id="ARBA00022723"/>
    </source>
</evidence>
<comment type="cofactor">
    <cofactor evidence="2">
        <name>FAD</name>
        <dbReference type="ChEBI" id="CHEBI:57692"/>
    </cofactor>
</comment>
<evidence type="ECO:0000256" key="14">
    <source>
        <dbReference type="ARBA" id="ARBA00048649"/>
    </source>
</evidence>
<dbReference type="GO" id="GO:0071500">
    <property type="term" value="P:cellular response to nitrosative stress"/>
    <property type="evidence" value="ECO:0007669"/>
    <property type="project" value="TreeGrafter"/>
</dbReference>
<dbReference type="SUPFAM" id="SSF52343">
    <property type="entry name" value="Ferredoxin reductase-like, C-terminal NADP-linked domain"/>
    <property type="match status" value="1"/>
</dbReference>